<dbReference type="AlphaFoldDB" id="W4L8C5"/>
<dbReference type="PANTHER" id="PTHR12304:SF4">
    <property type="entry name" value="URIDINE NUCLEOSIDASE"/>
    <property type="match status" value="1"/>
</dbReference>
<evidence type="ECO:0000313" key="4">
    <source>
        <dbReference type="EMBL" id="ETW94159.1"/>
    </source>
</evidence>
<dbReference type="InterPro" id="IPR036452">
    <property type="entry name" value="Ribo_hydro-like"/>
</dbReference>
<evidence type="ECO:0000256" key="2">
    <source>
        <dbReference type="ARBA" id="ARBA00023295"/>
    </source>
</evidence>
<dbReference type="GO" id="GO:0005829">
    <property type="term" value="C:cytosol"/>
    <property type="evidence" value="ECO:0007669"/>
    <property type="project" value="TreeGrafter"/>
</dbReference>
<dbReference type="SUPFAM" id="SSF53590">
    <property type="entry name" value="Nucleoside hydrolase"/>
    <property type="match status" value="1"/>
</dbReference>
<dbReference type="Proteomes" id="UP000019141">
    <property type="component" value="Unassembled WGS sequence"/>
</dbReference>
<gene>
    <name evidence="4" type="ORF">ETSY1_36065</name>
</gene>
<dbReference type="EMBL" id="AZHW01001110">
    <property type="protein sequence ID" value="ETW94159.1"/>
    <property type="molecule type" value="Genomic_DNA"/>
</dbReference>
<dbReference type="GO" id="GO:0006152">
    <property type="term" value="P:purine nucleoside catabolic process"/>
    <property type="evidence" value="ECO:0007669"/>
    <property type="project" value="TreeGrafter"/>
</dbReference>
<feature type="domain" description="Inosine/uridine-preferring nucleoside hydrolase" evidence="3">
    <location>
        <begin position="32"/>
        <end position="323"/>
    </location>
</feature>
<dbReference type="GO" id="GO:0008477">
    <property type="term" value="F:purine nucleosidase activity"/>
    <property type="evidence" value="ECO:0007669"/>
    <property type="project" value="TreeGrafter"/>
</dbReference>
<keyword evidence="2" id="KW-0326">Glycosidase</keyword>
<evidence type="ECO:0000259" key="3">
    <source>
        <dbReference type="Pfam" id="PF01156"/>
    </source>
</evidence>
<organism evidence="4 5">
    <name type="scientific">Entotheonella factor</name>
    <dbReference type="NCBI Taxonomy" id="1429438"/>
    <lineage>
        <taxon>Bacteria</taxon>
        <taxon>Pseudomonadati</taxon>
        <taxon>Nitrospinota/Tectimicrobiota group</taxon>
        <taxon>Candidatus Tectimicrobiota</taxon>
        <taxon>Candidatus Entotheonellia</taxon>
        <taxon>Candidatus Entotheonellales</taxon>
        <taxon>Candidatus Entotheonellaceae</taxon>
        <taxon>Candidatus Entotheonella</taxon>
    </lineage>
</organism>
<dbReference type="HOGENOM" id="CLU_078738_0_0_7"/>
<dbReference type="Pfam" id="PF01156">
    <property type="entry name" value="IU_nuc_hydro"/>
    <property type="match status" value="1"/>
</dbReference>
<evidence type="ECO:0000256" key="1">
    <source>
        <dbReference type="ARBA" id="ARBA00022801"/>
    </source>
</evidence>
<keyword evidence="1" id="KW-0378">Hydrolase</keyword>
<keyword evidence="5" id="KW-1185">Reference proteome</keyword>
<proteinExistence type="predicted"/>
<comment type="caution">
    <text evidence="4">The sequence shown here is derived from an EMBL/GenBank/DDBJ whole genome shotgun (WGS) entry which is preliminary data.</text>
</comment>
<reference evidence="4 5" key="1">
    <citation type="journal article" date="2014" name="Nature">
        <title>An environmental bacterial taxon with a large and distinct metabolic repertoire.</title>
        <authorList>
            <person name="Wilson M.C."/>
            <person name="Mori T."/>
            <person name="Ruckert C."/>
            <person name="Uria A.R."/>
            <person name="Helf M.J."/>
            <person name="Takada K."/>
            <person name="Gernert C."/>
            <person name="Steffens U.A."/>
            <person name="Heycke N."/>
            <person name="Schmitt S."/>
            <person name="Rinke C."/>
            <person name="Helfrich E.J."/>
            <person name="Brachmann A.O."/>
            <person name="Gurgui C."/>
            <person name="Wakimoto T."/>
            <person name="Kracht M."/>
            <person name="Crusemann M."/>
            <person name="Hentschel U."/>
            <person name="Abe I."/>
            <person name="Matsunaga S."/>
            <person name="Kalinowski J."/>
            <person name="Takeyama H."/>
            <person name="Piel J."/>
        </authorList>
    </citation>
    <scope>NUCLEOTIDE SEQUENCE [LARGE SCALE GENOMIC DNA]</scope>
    <source>
        <strain evidence="5">TSY1</strain>
    </source>
</reference>
<name>W4L8C5_ENTF1</name>
<accession>W4L8C5</accession>
<dbReference type="PATRIC" id="fig|1429438.4.peg.6780"/>
<evidence type="ECO:0000313" key="5">
    <source>
        <dbReference type="Proteomes" id="UP000019141"/>
    </source>
</evidence>
<protein>
    <recommendedName>
        <fullName evidence="3">Inosine/uridine-preferring nucleoside hydrolase domain-containing protein</fullName>
    </recommendedName>
</protein>
<dbReference type="InterPro" id="IPR023186">
    <property type="entry name" value="IUNH"/>
</dbReference>
<sequence>MAIPEPILKRFDKRSNADMQRMLEPPSGPVRLILDTDTANEIDDQFALAWALLSPDQIDIEGVTAEPYSFQHHRPKLLQAHQIMTSGGPSTTEEADLVSAYRTWVEGLASVGKHPADVHFVTPDEGMERSYREILTIYGKLGMAPGGQVYRGSPSYLTSLDEPLRTPAAEHIIERALAASDRPLYVAAIGCVTNIASALLIAPEITRNLVVVWTSGYPSSCHLNNAASLNLVQDRLASQLLFECGVPHVYLPGFHVGAQLKISLPDMETWVRGKGAIGDYLYHLYTHNPIHEQRGIADYAWRTWIVWDMINIAWLLTPAWVPSDLRPSPVLDDGLFWQHPPNRHLMREAYDVNRDAIFRDLYLKLAAAA</sequence>
<dbReference type="PANTHER" id="PTHR12304">
    <property type="entry name" value="INOSINE-URIDINE PREFERRING NUCLEOSIDE HYDROLASE"/>
    <property type="match status" value="1"/>
</dbReference>
<dbReference type="InterPro" id="IPR001910">
    <property type="entry name" value="Inosine/uridine_hydrolase_dom"/>
</dbReference>
<dbReference type="Gene3D" id="3.90.245.10">
    <property type="entry name" value="Ribonucleoside hydrolase-like"/>
    <property type="match status" value="1"/>
</dbReference>